<evidence type="ECO:0000256" key="4">
    <source>
        <dbReference type="ARBA" id="ARBA00011749"/>
    </source>
</evidence>
<dbReference type="GO" id="GO:1990904">
    <property type="term" value="C:ribonucleoprotein complex"/>
    <property type="evidence" value="ECO:0007669"/>
    <property type="project" value="UniProtKB-KW"/>
</dbReference>
<evidence type="ECO:0000313" key="10">
    <source>
        <dbReference type="EMBL" id="ELW72307.1"/>
    </source>
</evidence>
<protein>
    <submittedName>
        <fullName evidence="10">Calcium-binding protein 39-like protein</fullName>
    </submittedName>
</protein>
<dbReference type="InterPro" id="IPR036419">
    <property type="entry name" value="Ribosomal_S3_C_sf"/>
</dbReference>
<dbReference type="Gene3D" id="1.25.10.10">
    <property type="entry name" value="Leucine-rich Repeat Variant"/>
    <property type="match status" value="2"/>
</dbReference>
<evidence type="ECO:0000256" key="8">
    <source>
        <dbReference type="ARBA" id="ARBA00025206"/>
    </source>
</evidence>
<comment type="similarity">
    <text evidence="3">Belongs to the Mo25 family.</text>
</comment>
<reference evidence="11" key="2">
    <citation type="journal article" date="2013" name="Nat. Commun.">
        <title>Genome of the Chinese tree shrew.</title>
        <authorList>
            <person name="Fan Y."/>
            <person name="Huang Z.Y."/>
            <person name="Cao C.C."/>
            <person name="Chen C.S."/>
            <person name="Chen Y.X."/>
            <person name="Fan D.D."/>
            <person name="He J."/>
            <person name="Hou H.L."/>
            <person name="Hu L."/>
            <person name="Hu X.T."/>
            <person name="Jiang X.T."/>
            <person name="Lai R."/>
            <person name="Lang Y.S."/>
            <person name="Liang B."/>
            <person name="Liao S.G."/>
            <person name="Mu D."/>
            <person name="Ma Y.Y."/>
            <person name="Niu Y.Y."/>
            <person name="Sun X.Q."/>
            <person name="Xia J.Q."/>
            <person name="Xiao J."/>
            <person name="Xiong Z.Q."/>
            <person name="Xu L."/>
            <person name="Yang L."/>
            <person name="Zhang Y."/>
            <person name="Zhao W."/>
            <person name="Zhao X.D."/>
            <person name="Zheng Y.T."/>
            <person name="Zhou J.M."/>
            <person name="Zhu Y.B."/>
            <person name="Zhang G.J."/>
            <person name="Wang J."/>
            <person name="Yao Y.G."/>
        </authorList>
    </citation>
    <scope>NUCLEOTIDE SEQUENCE [LARGE SCALE GENOMIC DNA]</scope>
</reference>
<evidence type="ECO:0000256" key="5">
    <source>
        <dbReference type="ARBA" id="ARBA00022884"/>
    </source>
</evidence>
<dbReference type="Proteomes" id="UP000011518">
    <property type="component" value="Unassembled WGS sequence"/>
</dbReference>
<dbReference type="PANTHER" id="PTHR10182:SF9">
    <property type="entry name" value="CALCIUM-BINDING PROTEIN 39-LIKE"/>
    <property type="match status" value="1"/>
</dbReference>
<evidence type="ECO:0000259" key="9">
    <source>
        <dbReference type="Pfam" id="PF07650"/>
    </source>
</evidence>
<keyword evidence="11" id="KW-1185">Reference proteome</keyword>
<dbReference type="InterPro" id="IPR004044">
    <property type="entry name" value="KH_dom_type_2"/>
</dbReference>
<comment type="function">
    <text evidence="8">Component of a complex that binds and activates STK11/LKB1. In the complex, required to stabilize the interaction between CAB39/MO25 (CAB39/MO25alpha or CAB39L/MO25beta) and STK11/LKB1.</text>
</comment>
<dbReference type="FunFam" id="3.30.300.20:FF:000006">
    <property type="entry name" value="40S ribosomal protein S3"/>
    <property type="match status" value="1"/>
</dbReference>
<dbReference type="GO" id="GO:0005743">
    <property type="term" value="C:mitochondrial inner membrane"/>
    <property type="evidence" value="ECO:0007669"/>
    <property type="project" value="UniProtKB-SubCell"/>
</dbReference>
<dbReference type="InterPro" id="IPR013878">
    <property type="entry name" value="Mo25"/>
</dbReference>
<dbReference type="SUPFAM" id="SSF48371">
    <property type="entry name" value="ARM repeat"/>
    <property type="match status" value="2"/>
</dbReference>
<sequence length="518" mass="58833">MPLFSKSHKNPAEIVKILKDNLAILEKQDKKSDKASEEVSKSLQAMKEILCGTNDKEPPTEAVAQLAQELYNSGLLVTLIADLQLIDFEKKYRSPPFLPAHGGKKVVQTSKKKFDADGIFKAELNEFRTRELAEDRCSGLEVRVTPTRTEIIVLATRTQNVLGEKGPRIQESTAVIPKRSGFPEGSVELYAEKVATRGLCAIAQAESLRYRLLEGLAGRRPATCACCAVLWFFTDSGATGCEAVVSQKRRGQRAKALRFVDGLVIDSGDRVNYYVDTNVRHVLLRRCAGHQGEDRAAWDPSVRLALRTPCPITYEAPQIALRCGIMLRECIRYEPLAKIILFSNQFRDFFKYVELSTFDIASDAFATFKDLLTRHKVLVADFLEQNYDTIFEDYEKLLQSENYVTKRQSLKLLGELILDRHNFAIMTKYIGKPENLKLMMNLLRDKSPNIQFEAFHVFKVFVASPHKTQPIVEILLKNQPKLIEFLSGFQKDRTDDEQFADEKNYLIKQIRDLKKTAP</sequence>
<evidence type="ECO:0000256" key="1">
    <source>
        <dbReference type="ARBA" id="ARBA00004637"/>
    </source>
</evidence>
<dbReference type="GO" id="GO:0005840">
    <property type="term" value="C:ribosome"/>
    <property type="evidence" value="ECO:0007669"/>
    <property type="project" value="UniProtKB-KW"/>
</dbReference>
<dbReference type="AlphaFoldDB" id="L9LES0"/>
<evidence type="ECO:0000256" key="3">
    <source>
        <dbReference type="ARBA" id="ARBA00011012"/>
    </source>
</evidence>
<proteinExistence type="inferred from homology"/>
<dbReference type="FunCoup" id="L9LES0">
    <property type="interactions" value="1026"/>
</dbReference>
<dbReference type="InterPro" id="IPR015946">
    <property type="entry name" value="KH_dom-like_a/b"/>
</dbReference>
<dbReference type="InterPro" id="IPR011989">
    <property type="entry name" value="ARM-like"/>
</dbReference>
<comment type="similarity">
    <text evidence="2">Belongs to the universal ribosomal protein uS3 family.</text>
</comment>
<dbReference type="SUPFAM" id="SSF54814">
    <property type="entry name" value="Prokaryotic type KH domain (KH-domain type II)"/>
    <property type="match status" value="1"/>
</dbReference>
<comment type="subcellular location">
    <subcellularLocation>
        <location evidence="1">Mitochondrion inner membrane</location>
        <topology evidence="1">Peripheral membrane protein</topology>
    </subcellularLocation>
</comment>
<dbReference type="eggNOG" id="KOG1566">
    <property type="taxonomic scope" value="Eukaryota"/>
</dbReference>
<evidence type="ECO:0000256" key="6">
    <source>
        <dbReference type="ARBA" id="ARBA00022980"/>
    </source>
</evidence>
<dbReference type="InterPro" id="IPR016024">
    <property type="entry name" value="ARM-type_fold"/>
</dbReference>
<name>L9LES0_TUPCH</name>
<dbReference type="PANTHER" id="PTHR10182">
    <property type="entry name" value="CALCIUM-BINDING PROTEIN 39-RELATED"/>
    <property type="match status" value="1"/>
</dbReference>
<organism evidence="10 11">
    <name type="scientific">Tupaia chinensis</name>
    <name type="common">Chinese tree shrew</name>
    <name type="synonym">Tupaia belangeri chinensis</name>
    <dbReference type="NCBI Taxonomy" id="246437"/>
    <lineage>
        <taxon>Eukaryota</taxon>
        <taxon>Metazoa</taxon>
        <taxon>Chordata</taxon>
        <taxon>Craniata</taxon>
        <taxon>Vertebrata</taxon>
        <taxon>Euteleostomi</taxon>
        <taxon>Mammalia</taxon>
        <taxon>Eutheria</taxon>
        <taxon>Euarchontoglires</taxon>
        <taxon>Scandentia</taxon>
        <taxon>Tupaiidae</taxon>
        <taxon>Tupaia</taxon>
    </lineage>
</organism>
<dbReference type="Pfam" id="PF07650">
    <property type="entry name" value="KH_2"/>
    <property type="match status" value="1"/>
</dbReference>
<evidence type="ECO:0000256" key="7">
    <source>
        <dbReference type="ARBA" id="ARBA00023274"/>
    </source>
</evidence>
<dbReference type="CDD" id="cd02413">
    <property type="entry name" value="KH-II_40S_S3"/>
    <property type="match status" value="1"/>
</dbReference>
<gene>
    <name evidence="10" type="ORF">TREES_T100015535</name>
</gene>
<dbReference type="EMBL" id="KB320426">
    <property type="protein sequence ID" value="ELW72307.1"/>
    <property type="molecule type" value="Genomic_DNA"/>
</dbReference>
<keyword evidence="5" id="KW-0694">RNA-binding</keyword>
<dbReference type="Pfam" id="PF08569">
    <property type="entry name" value="Mo25"/>
    <property type="match status" value="2"/>
</dbReference>
<accession>L9LES0</accession>
<keyword evidence="6" id="KW-0689">Ribosomal protein</keyword>
<comment type="subunit">
    <text evidence="4">Component of a trimeric complex composed of STK11/LKB1, STRAD (STRADA or STRADB) and CAB39/MO25 (CAB39/MO25alpha or CAB39L/MO25beta): the complex tethers STK11/LKB1 in the cytoplasm and stimulates its catalytic activity.</text>
</comment>
<dbReference type="GO" id="GO:0003723">
    <property type="term" value="F:RNA binding"/>
    <property type="evidence" value="ECO:0007669"/>
    <property type="project" value="UniProtKB-KW"/>
</dbReference>
<evidence type="ECO:0000313" key="11">
    <source>
        <dbReference type="Proteomes" id="UP000011518"/>
    </source>
</evidence>
<dbReference type="Gene3D" id="3.30.1140.32">
    <property type="entry name" value="Ribosomal protein S3, C-terminal domain"/>
    <property type="match status" value="1"/>
</dbReference>
<dbReference type="GO" id="GO:0035556">
    <property type="term" value="P:intracellular signal transduction"/>
    <property type="evidence" value="ECO:0007669"/>
    <property type="project" value="TreeGrafter"/>
</dbReference>
<dbReference type="Gene3D" id="3.30.300.20">
    <property type="match status" value="1"/>
</dbReference>
<reference evidence="11" key="1">
    <citation type="submission" date="2012-07" db="EMBL/GenBank/DDBJ databases">
        <title>Genome of the Chinese tree shrew, a rising model animal genetically related to primates.</title>
        <authorList>
            <person name="Zhang G."/>
            <person name="Fan Y."/>
            <person name="Yao Y."/>
            <person name="Huang Z."/>
        </authorList>
    </citation>
    <scope>NUCLEOTIDE SEQUENCE [LARGE SCALE GENOMIC DNA]</scope>
</reference>
<dbReference type="SUPFAM" id="SSF54821">
    <property type="entry name" value="Ribosomal protein S3 C-terminal domain"/>
    <property type="match status" value="1"/>
</dbReference>
<dbReference type="InParanoid" id="L9LES0"/>
<dbReference type="GO" id="GO:0043539">
    <property type="term" value="F:protein serine/threonine kinase activator activity"/>
    <property type="evidence" value="ECO:0007669"/>
    <property type="project" value="TreeGrafter"/>
</dbReference>
<feature type="domain" description="KH type-2" evidence="9">
    <location>
        <begin position="123"/>
        <end position="196"/>
    </location>
</feature>
<evidence type="ECO:0000256" key="2">
    <source>
        <dbReference type="ARBA" id="ARBA00010761"/>
    </source>
</evidence>
<dbReference type="InterPro" id="IPR009019">
    <property type="entry name" value="KH_sf_prok-type"/>
</dbReference>
<keyword evidence="7" id="KW-0687">Ribonucleoprotein</keyword>
<dbReference type="STRING" id="246437.L9LES0"/>